<dbReference type="FunFam" id="1.10.510.10:FF:000021">
    <property type="entry name" value="Serine/threonine protein kinase"/>
    <property type="match status" value="1"/>
</dbReference>
<dbReference type="Pfam" id="PF03793">
    <property type="entry name" value="PASTA"/>
    <property type="match status" value="3"/>
</dbReference>
<evidence type="ECO:0000259" key="13">
    <source>
        <dbReference type="PROSITE" id="PS51178"/>
    </source>
</evidence>
<evidence type="ECO:0000259" key="12">
    <source>
        <dbReference type="PROSITE" id="PS50011"/>
    </source>
</evidence>
<feature type="domain" description="PASTA" evidence="13">
    <location>
        <begin position="440"/>
        <end position="506"/>
    </location>
</feature>
<evidence type="ECO:0000256" key="7">
    <source>
        <dbReference type="ARBA" id="ARBA00047899"/>
    </source>
</evidence>
<feature type="transmembrane region" description="Helical" evidence="11">
    <location>
        <begin position="385"/>
        <end position="405"/>
    </location>
</feature>
<dbReference type="PROSITE" id="PS00108">
    <property type="entry name" value="PROTEIN_KINASE_ST"/>
    <property type="match status" value="1"/>
</dbReference>
<feature type="compositionally biased region" description="Polar residues" evidence="10">
    <location>
        <begin position="311"/>
        <end position="357"/>
    </location>
</feature>
<dbReference type="InterPro" id="IPR008271">
    <property type="entry name" value="Ser/Thr_kinase_AS"/>
</dbReference>
<dbReference type="CDD" id="cd14014">
    <property type="entry name" value="STKc_PknB_like"/>
    <property type="match status" value="1"/>
</dbReference>
<keyword evidence="6 9" id="KW-0067">ATP-binding</keyword>
<name>A0A9D1JPD4_9FIRM</name>
<sequence length="746" mass="79927">MVVPGMYLADRYEILEKIGSGGMADVYKARDHKLNRLVAVKVLKQEFSVDETFVKKFRVEAQAAAGLSHPNIVNVYDVGEENGIHYIVMELVQGITLKKYIEMKGKLEIKEALNISVQIASGLQAAHDNRIIHRDIKPQNIIMSRDGKVKVTDFGIAKMADSTTVTTNAAGSVHYISPEQARGGYSDAKSDIYSLGITMYEMLTGRVPFEGETNVAVALLHIQGEMVPPRKLEPSIPRSFEKIILKCTQKKPERRYGSARELIADLRKVLTHPDGEYVNLTGVPVAANEQTVVLNGQGVSGVRNVRSSGSASPYSRNGAAQSRSAGTPSPNGRTSAEGSGSGMSSRPSETGSSNNRQYAGKNGQRRGEFDGDEDEDGVNPALEKVMMVLGIVGAVILVVVIFFIIGRAAGLFSGGGQTESAIESVSDTMIESESGSDSESFEEVDVPDLYNMTQQEAQSELRPYGLYLSIETGQSDDVDEGCIYRQSPSEGTTVSRGDTITVWINAGETESETEQVKVPDMTGYTYNQAATALSAQNIGIAEVRYEYSDEVDANYVIRTDPAAGTMVDPGSEVILYISNGPEQKTTTMPQVVGTTLADAKTLLQGRNLEVGQVTYESSDSVAEGRVIRASVSQGTTVDEGTAIDLVISTGPAETESESQTQSSYTGTIDFSSLGNPIGGLSEGETVTVLINVYNVSGAIVWTTGNITMGPGDWVTQYTVTSTNGEPVTWEVMIDGSSIGTGPVNMS</sequence>
<dbReference type="EMBL" id="DVIT01000002">
    <property type="protein sequence ID" value="HIS46006.1"/>
    <property type="molecule type" value="Genomic_DNA"/>
</dbReference>
<evidence type="ECO:0000256" key="1">
    <source>
        <dbReference type="ARBA" id="ARBA00012513"/>
    </source>
</evidence>
<comment type="catalytic activity">
    <reaction evidence="7">
        <text>L-threonyl-[protein] + ATP = O-phospho-L-threonyl-[protein] + ADP + H(+)</text>
        <dbReference type="Rhea" id="RHEA:46608"/>
        <dbReference type="Rhea" id="RHEA-COMP:11060"/>
        <dbReference type="Rhea" id="RHEA-COMP:11605"/>
        <dbReference type="ChEBI" id="CHEBI:15378"/>
        <dbReference type="ChEBI" id="CHEBI:30013"/>
        <dbReference type="ChEBI" id="CHEBI:30616"/>
        <dbReference type="ChEBI" id="CHEBI:61977"/>
        <dbReference type="ChEBI" id="CHEBI:456216"/>
        <dbReference type="EC" id="2.7.11.1"/>
    </reaction>
</comment>
<keyword evidence="11" id="KW-0472">Membrane</keyword>
<dbReference type="PROSITE" id="PS50011">
    <property type="entry name" value="PROTEIN_KINASE_DOM"/>
    <property type="match status" value="1"/>
</dbReference>
<comment type="caution">
    <text evidence="14">The sequence shown here is derived from an EMBL/GenBank/DDBJ whole genome shotgun (WGS) entry which is preliminary data.</text>
</comment>
<gene>
    <name evidence="14" type="primary">pknB</name>
    <name evidence="14" type="ORF">IAB46_00305</name>
</gene>
<keyword evidence="5 14" id="KW-0418">Kinase</keyword>
<evidence type="ECO:0000256" key="2">
    <source>
        <dbReference type="ARBA" id="ARBA00022527"/>
    </source>
</evidence>
<dbReference type="Gene3D" id="1.10.510.10">
    <property type="entry name" value="Transferase(Phosphotransferase) domain 1"/>
    <property type="match status" value="1"/>
</dbReference>
<dbReference type="Gene3D" id="3.30.10.20">
    <property type="match status" value="3"/>
</dbReference>
<feature type="binding site" evidence="9">
    <location>
        <position position="41"/>
    </location>
    <ligand>
        <name>ATP</name>
        <dbReference type="ChEBI" id="CHEBI:30616"/>
    </ligand>
</feature>
<dbReference type="PROSITE" id="PS51178">
    <property type="entry name" value="PASTA"/>
    <property type="match status" value="3"/>
</dbReference>
<keyword evidence="3" id="KW-0808">Transferase</keyword>
<dbReference type="EC" id="2.7.11.1" evidence="1"/>
<dbReference type="CDD" id="cd06577">
    <property type="entry name" value="PASTA_pknB"/>
    <property type="match status" value="3"/>
</dbReference>
<reference evidence="14" key="1">
    <citation type="submission" date="2020-10" db="EMBL/GenBank/DDBJ databases">
        <authorList>
            <person name="Gilroy R."/>
        </authorList>
    </citation>
    <scope>NUCLEOTIDE SEQUENCE</scope>
    <source>
        <strain evidence="14">CHK178-757</strain>
    </source>
</reference>
<dbReference type="InterPro" id="IPR005543">
    <property type="entry name" value="PASTA_dom"/>
</dbReference>
<feature type="domain" description="Protein kinase" evidence="12">
    <location>
        <begin position="12"/>
        <end position="270"/>
    </location>
</feature>
<evidence type="ECO:0000256" key="9">
    <source>
        <dbReference type="PROSITE-ProRule" id="PRU10141"/>
    </source>
</evidence>
<dbReference type="Proteomes" id="UP000823927">
    <property type="component" value="Unassembled WGS sequence"/>
</dbReference>
<dbReference type="PROSITE" id="PS00107">
    <property type="entry name" value="PROTEIN_KINASE_ATP"/>
    <property type="match status" value="1"/>
</dbReference>
<keyword evidence="11" id="KW-0812">Transmembrane</keyword>
<evidence type="ECO:0000256" key="11">
    <source>
        <dbReference type="SAM" id="Phobius"/>
    </source>
</evidence>
<feature type="region of interest" description="Disordered" evidence="10">
    <location>
        <begin position="301"/>
        <end position="375"/>
    </location>
</feature>
<dbReference type="InterPro" id="IPR017441">
    <property type="entry name" value="Protein_kinase_ATP_BS"/>
</dbReference>
<comment type="catalytic activity">
    <reaction evidence="8">
        <text>L-seryl-[protein] + ATP = O-phospho-L-seryl-[protein] + ADP + H(+)</text>
        <dbReference type="Rhea" id="RHEA:17989"/>
        <dbReference type="Rhea" id="RHEA-COMP:9863"/>
        <dbReference type="Rhea" id="RHEA-COMP:11604"/>
        <dbReference type="ChEBI" id="CHEBI:15378"/>
        <dbReference type="ChEBI" id="CHEBI:29999"/>
        <dbReference type="ChEBI" id="CHEBI:30616"/>
        <dbReference type="ChEBI" id="CHEBI:83421"/>
        <dbReference type="ChEBI" id="CHEBI:456216"/>
        <dbReference type="EC" id="2.7.11.1"/>
    </reaction>
</comment>
<organism evidence="14 15">
    <name type="scientific">Candidatus Scybalocola faecigallinarum</name>
    <dbReference type="NCBI Taxonomy" id="2840941"/>
    <lineage>
        <taxon>Bacteria</taxon>
        <taxon>Bacillati</taxon>
        <taxon>Bacillota</taxon>
        <taxon>Clostridia</taxon>
        <taxon>Lachnospirales</taxon>
        <taxon>Lachnospiraceae</taxon>
        <taxon>Lachnospiraceae incertae sedis</taxon>
        <taxon>Candidatus Scybalocola (ex Gilroy et al. 2021)</taxon>
    </lineage>
</organism>
<feature type="domain" description="PASTA" evidence="13">
    <location>
        <begin position="580"/>
        <end position="649"/>
    </location>
</feature>
<keyword evidence="11" id="KW-1133">Transmembrane helix</keyword>
<evidence type="ECO:0000256" key="6">
    <source>
        <dbReference type="ARBA" id="ARBA00022840"/>
    </source>
</evidence>
<dbReference type="Gene3D" id="3.30.200.20">
    <property type="entry name" value="Phosphorylase Kinase, domain 1"/>
    <property type="match status" value="1"/>
</dbReference>
<dbReference type="FunFam" id="3.30.200.20:FF:000035">
    <property type="entry name" value="Serine/threonine protein kinase Stk1"/>
    <property type="match status" value="1"/>
</dbReference>
<dbReference type="PANTHER" id="PTHR43289">
    <property type="entry name" value="MITOGEN-ACTIVATED PROTEIN KINASE KINASE KINASE 20-RELATED"/>
    <property type="match status" value="1"/>
</dbReference>
<feature type="compositionally biased region" description="Low complexity" evidence="10">
    <location>
        <begin position="301"/>
        <end position="310"/>
    </location>
</feature>
<keyword evidence="2" id="KW-0723">Serine/threonine-protein kinase</keyword>
<dbReference type="GO" id="GO:0005524">
    <property type="term" value="F:ATP binding"/>
    <property type="evidence" value="ECO:0007669"/>
    <property type="project" value="UniProtKB-UniRule"/>
</dbReference>
<dbReference type="SUPFAM" id="SSF54184">
    <property type="entry name" value="Penicillin-binding protein 2x (pbp-2x), c-terminal domain"/>
    <property type="match status" value="1"/>
</dbReference>
<evidence type="ECO:0000313" key="14">
    <source>
        <dbReference type="EMBL" id="HIS46006.1"/>
    </source>
</evidence>
<keyword evidence="4 9" id="KW-0547">Nucleotide-binding</keyword>
<feature type="domain" description="PASTA" evidence="13">
    <location>
        <begin position="512"/>
        <end position="579"/>
    </location>
</feature>
<dbReference type="NCBIfam" id="NF033483">
    <property type="entry name" value="PknB_PASTA_kin"/>
    <property type="match status" value="1"/>
</dbReference>
<proteinExistence type="predicted"/>
<evidence type="ECO:0000256" key="5">
    <source>
        <dbReference type="ARBA" id="ARBA00022777"/>
    </source>
</evidence>
<dbReference type="InterPro" id="IPR000719">
    <property type="entry name" value="Prot_kinase_dom"/>
</dbReference>
<dbReference type="AlphaFoldDB" id="A0A9D1JPD4"/>
<evidence type="ECO:0000256" key="3">
    <source>
        <dbReference type="ARBA" id="ARBA00022679"/>
    </source>
</evidence>
<accession>A0A9D1JPD4</accession>
<dbReference type="GO" id="GO:0004674">
    <property type="term" value="F:protein serine/threonine kinase activity"/>
    <property type="evidence" value="ECO:0007669"/>
    <property type="project" value="UniProtKB-KW"/>
</dbReference>
<evidence type="ECO:0000313" key="15">
    <source>
        <dbReference type="Proteomes" id="UP000823927"/>
    </source>
</evidence>
<dbReference type="SUPFAM" id="SSF56112">
    <property type="entry name" value="Protein kinase-like (PK-like)"/>
    <property type="match status" value="1"/>
</dbReference>
<evidence type="ECO:0000256" key="8">
    <source>
        <dbReference type="ARBA" id="ARBA00048679"/>
    </source>
</evidence>
<dbReference type="PANTHER" id="PTHR43289:SF34">
    <property type="entry name" value="SERINE_THREONINE-PROTEIN KINASE YBDM-RELATED"/>
    <property type="match status" value="1"/>
</dbReference>
<dbReference type="InterPro" id="IPR011009">
    <property type="entry name" value="Kinase-like_dom_sf"/>
</dbReference>
<dbReference type="SMART" id="SM00220">
    <property type="entry name" value="S_TKc"/>
    <property type="match status" value="1"/>
</dbReference>
<dbReference type="Pfam" id="PF00069">
    <property type="entry name" value="Pkinase"/>
    <property type="match status" value="1"/>
</dbReference>
<reference evidence="14" key="2">
    <citation type="journal article" date="2021" name="PeerJ">
        <title>Extensive microbial diversity within the chicken gut microbiome revealed by metagenomics and culture.</title>
        <authorList>
            <person name="Gilroy R."/>
            <person name="Ravi A."/>
            <person name="Getino M."/>
            <person name="Pursley I."/>
            <person name="Horton D.L."/>
            <person name="Alikhan N.F."/>
            <person name="Baker D."/>
            <person name="Gharbi K."/>
            <person name="Hall N."/>
            <person name="Watson M."/>
            <person name="Adriaenssens E.M."/>
            <person name="Foster-Nyarko E."/>
            <person name="Jarju S."/>
            <person name="Secka A."/>
            <person name="Antonio M."/>
            <person name="Oren A."/>
            <person name="Chaudhuri R.R."/>
            <person name="La Ragione R."/>
            <person name="Hildebrand F."/>
            <person name="Pallen M.J."/>
        </authorList>
    </citation>
    <scope>NUCLEOTIDE SEQUENCE</scope>
    <source>
        <strain evidence="14">CHK178-757</strain>
    </source>
</reference>
<protein>
    <recommendedName>
        <fullName evidence="1">non-specific serine/threonine protein kinase</fullName>
        <ecNumber evidence="1">2.7.11.1</ecNumber>
    </recommendedName>
</protein>
<dbReference type="SMART" id="SM00740">
    <property type="entry name" value="PASTA"/>
    <property type="match status" value="3"/>
</dbReference>
<evidence type="ECO:0000256" key="4">
    <source>
        <dbReference type="ARBA" id="ARBA00022741"/>
    </source>
</evidence>
<evidence type="ECO:0000256" key="10">
    <source>
        <dbReference type="SAM" id="MobiDB-lite"/>
    </source>
</evidence>